<protein>
    <recommendedName>
        <fullName evidence="3">DUF4352 domain-containing protein</fullName>
    </recommendedName>
</protein>
<keyword evidence="2" id="KW-1185">Reference proteome</keyword>
<dbReference type="AlphaFoldDB" id="A0A284VND5"/>
<organism evidence="1 2">
    <name type="scientific">Candidatus Methanoperedens nitratireducens</name>
    <dbReference type="NCBI Taxonomy" id="1392998"/>
    <lineage>
        <taxon>Archaea</taxon>
        <taxon>Methanobacteriati</taxon>
        <taxon>Methanobacteriota</taxon>
        <taxon>Stenosarchaea group</taxon>
        <taxon>Methanomicrobia</taxon>
        <taxon>Methanosarcinales</taxon>
        <taxon>ANME-2 cluster</taxon>
        <taxon>Candidatus Methanoperedentaceae</taxon>
        <taxon>Candidatus Methanoperedens</taxon>
    </lineage>
</organism>
<evidence type="ECO:0008006" key="3">
    <source>
        <dbReference type="Google" id="ProtNLM"/>
    </source>
</evidence>
<sequence>MRLSIIIVLFTIIAVTATGCISSDQPPADLLEPRENSDAGITITATYLPDITDATAFEIKVTAHKDYNDAFGNISYLRDSGGKTYKPVSYEGGGGHHASGVLRFPKIDGKRFELVIQDVAGVKERVFKW</sequence>
<evidence type="ECO:0000313" key="2">
    <source>
        <dbReference type="Proteomes" id="UP000218615"/>
    </source>
</evidence>
<proteinExistence type="predicted"/>
<dbReference type="Proteomes" id="UP000218615">
    <property type="component" value="Unassembled WGS sequence"/>
</dbReference>
<dbReference type="PROSITE" id="PS51257">
    <property type="entry name" value="PROKAR_LIPOPROTEIN"/>
    <property type="match status" value="1"/>
</dbReference>
<reference evidence="2" key="1">
    <citation type="submission" date="2017-06" db="EMBL/GenBank/DDBJ databases">
        <authorList>
            <person name="Cremers G."/>
        </authorList>
    </citation>
    <scope>NUCLEOTIDE SEQUENCE [LARGE SCALE GENOMIC DNA]</scope>
</reference>
<name>A0A284VND5_9EURY</name>
<evidence type="ECO:0000313" key="1">
    <source>
        <dbReference type="EMBL" id="SNQ60748.1"/>
    </source>
</evidence>
<dbReference type="EMBL" id="FZMP01000114">
    <property type="protein sequence ID" value="SNQ60748.1"/>
    <property type="molecule type" value="Genomic_DNA"/>
</dbReference>
<dbReference type="RefSeq" id="WP_096205220.1">
    <property type="nucleotide sequence ID" value="NZ_FZMP01000114.1"/>
</dbReference>
<gene>
    <name evidence="1" type="ORF">MNV_2000008</name>
</gene>
<accession>A0A284VND5</accession>